<accession>A0A284RRL6</accession>
<reference evidence="2" key="1">
    <citation type="journal article" date="2017" name="Nat. Ecol. Evol.">
        <title>Genome expansion and lineage-specific genetic innovations in the forest pathogenic fungi Armillaria.</title>
        <authorList>
            <person name="Sipos G."/>
            <person name="Prasanna A.N."/>
            <person name="Walter M.C."/>
            <person name="O'Connor E."/>
            <person name="Balint B."/>
            <person name="Krizsan K."/>
            <person name="Kiss B."/>
            <person name="Hess J."/>
            <person name="Varga T."/>
            <person name="Slot J."/>
            <person name="Riley R."/>
            <person name="Boka B."/>
            <person name="Rigling D."/>
            <person name="Barry K."/>
            <person name="Lee J."/>
            <person name="Mihaltcheva S."/>
            <person name="LaButti K."/>
            <person name="Lipzen A."/>
            <person name="Waldron R."/>
            <person name="Moloney N.M."/>
            <person name="Sperisen C."/>
            <person name="Kredics L."/>
            <person name="Vagvoelgyi C."/>
            <person name="Patrignani A."/>
            <person name="Fitzpatrick D."/>
            <person name="Nagy I."/>
            <person name="Doyle S."/>
            <person name="Anderson J.B."/>
            <person name="Grigoriev I.V."/>
            <person name="Gueldener U."/>
            <person name="Muensterkoetter M."/>
            <person name="Nagy L.G."/>
        </authorList>
    </citation>
    <scope>NUCLEOTIDE SEQUENCE [LARGE SCALE GENOMIC DNA]</scope>
    <source>
        <strain evidence="2">C18/9</strain>
    </source>
</reference>
<dbReference type="Proteomes" id="UP000219338">
    <property type="component" value="Unassembled WGS sequence"/>
</dbReference>
<gene>
    <name evidence="1" type="ORF">ARMOST_14771</name>
</gene>
<evidence type="ECO:0000313" key="1">
    <source>
        <dbReference type="EMBL" id="SJL11368.1"/>
    </source>
</evidence>
<dbReference type="EMBL" id="FUEG01000014">
    <property type="protein sequence ID" value="SJL11368.1"/>
    <property type="molecule type" value="Genomic_DNA"/>
</dbReference>
<protein>
    <submittedName>
        <fullName evidence="1">Uncharacterized protein</fullName>
    </submittedName>
</protein>
<dbReference type="AlphaFoldDB" id="A0A284RRL6"/>
<name>A0A284RRL6_ARMOS</name>
<evidence type="ECO:0000313" key="2">
    <source>
        <dbReference type="Proteomes" id="UP000219338"/>
    </source>
</evidence>
<sequence>MSDKDSNEQAWEIVSVLGPSDNNRYGYSPVVMLHDPYRCR</sequence>
<keyword evidence="2" id="KW-1185">Reference proteome</keyword>
<organism evidence="1 2">
    <name type="scientific">Armillaria ostoyae</name>
    <name type="common">Armillaria root rot fungus</name>
    <dbReference type="NCBI Taxonomy" id="47428"/>
    <lineage>
        <taxon>Eukaryota</taxon>
        <taxon>Fungi</taxon>
        <taxon>Dikarya</taxon>
        <taxon>Basidiomycota</taxon>
        <taxon>Agaricomycotina</taxon>
        <taxon>Agaricomycetes</taxon>
        <taxon>Agaricomycetidae</taxon>
        <taxon>Agaricales</taxon>
        <taxon>Marasmiineae</taxon>
        <taxon>Physalacriaceae</taxon>
        <taxon>Armillaria</taxon>
    </lineage>
</organism>
<proteinExistence type="predicted"/>